<dbReference type="EMBL" id="CADCVO010000507">
    <property type="protein sequence ID" value="CAA9517356.1"/>
    <property type="molecule type" value="Genomic_DNA"/>
</dbReference>
<dbReference type="AlphaFoldDB" id="A0A6J4T9J2"/>
<gene>
    <name evidence="2" type="ORF">AVDCRST_MAG13-3162</name>
</gene>
<protein>
    <submittedName>
        <fullName evidence="2">Uncharacterized protein</fullName>
    </submittedName>
</protein>
<evidence type="ECO:0000313" key="2">
    <source>
        <dbReference type="EMBL" id="CAA9517356.1"/>
    </source>
</evidence>
<reference evidence="2" key="1">
    <citation type="submission" date="2020-02" db="EMBL/GenBank/DDBJ databases">
        <authorList>
            <person name="Meier V. D."/>
        </authorList>
    </citation>
    <scope>NUCLEOTIDE SEQUENCE</scope>
    <source>
        <strain evidence="2">AVDCRST_MAG13</strain>
    </source>
</reference>
<keyword evidence="1" id="KW-1133">Transmembrane helix</keyword>
<feature type="transmembrane region" description="Helical" evidence="1">
    <location>
        <begin position="37"/>
        <end position="58"/>
    </location>
</feature>
<keyword evidence="1" id="KW-0472">Membrane</keyword>
<name>A0A6J4T9J2_9ACTN</name>
<keyword evidence="1" id="KW-0812">Transmembrane</keyword>
<evidence type="ECO:0000256" key="1">
    <source>
        <dbReference type="SAM" id="Phobius"/>
    </source>
</evidence>
<organism evidence="2">
    <name type="scientific">uncultured Solirubrobacteraceae bacterium</name>
    <dbReference type="NCBI Taxonomy" id="1162706"/>
    <lineage>
        <taxon>Bacteria</taxon>
        <taxon>Bacillati</taxon>
        <taxon>Actinomycetota</taxon>
        <taxon>Thermoleophilia</taxon>
        <taxon>Solirubrobacterales</taxon>
        <taxon>Solirubrobacteraceae</taxon>
        <taxon>environmental samples</taxon>
    </lineage>
</organism>
<sequence length="221" mass="23673">MATPEALPAAPGVLPETAGVHWRPRADARRLTSRGRLWTLTTVAHVIPFLLTGAGLLLLDPVTLPVALAAWAHAYLIPQAYASRGANVVRPRRFRATQAAQERSVGLLGDLIGHDARALHARTGLVLERGRLGVWLVGPAGALLLRDGGRRVFCWCVRVNDPDLPAGDRIAHLLLALRADEPGFATVANMTFSGAPWRIRRRIPAAMRPAVDAAVAASRAA</sequence>
<proteinExistence type="predicted"/>
<accession>A0A6J4T9J2</accession>